<keyword evidence="11" id="KW-0560">Oxidoreductase</keyword>
<dbReference type="PROSITE" id="PS50873">
    <property type="entry name" value="PEROXIDASE_4"/>
    <property type="match status" value="2"/>
</dbReference>
<reference evidence="22 23" key="1">
    <citation type="submission" date="2018-10" db="EMBL/GenBank/DDBJ databases">
        <title>A high-quality apple genome assembly.</title>
        <authorList>
            <person name="Hu J."/>
        </authorList>
    </citation>
    <scope>NUCLEOTIDE SEQUENCE [LARGE SCALE GENOMIC DNA]</scope>
    <source>
        <strain evidence="23">cv. HFTH1</strain>
        <tissue evidence="22">Young leaf</tissue>
    </source>
</reference>
<comment type="cofactor">
    <cofactor evidence="18">
        <name>heme b</name>
        <dbReference type="ChEBI" id="CHEBI:60344"/>
    </cofactor>
    <text evidence="18">Binds 1 heme b (iron(II)-protoporphyrin IX) group per subunit.</text>
</comment>
<feature type="binding site" description="axial binding residue" evidence="18">
    <location>
        <position position="531"/>
    </location>
    <ligand>
        <name>heme b</name>
        <dbReference type="ChEBI" id="CHEBI:60344"/>
    </ligand>
    <ligandPart>
        <name>Fe</name>
        <dbReference type="ChEBI" id="CHEBI:18248"/>
    </ligandPart>
</feature>
<dbReference type="GO" id="GO:0140825">
    <property type="term" value="F:lactoperoxidase activity"/>
    <property type="evidence" value="ECO:0007669"/>
    <property type="project" value="UniProtKB-EC"/>
</dbReference>
<gene>
    <name evidence="22" type="ORF">DVH24_002747</name>
</gene>
<evidence type="ECO:0000256" key="18">
    <source>
        <dbReference type="PIRSR" id="PIRSR600823-3"/>
    </source>
</evidence>
<feature type="binding site" evidence="18">
    <location>
        <position position="532"/>
    </location>
    <ligand>
        <name>Ca(2+)</name>
        <dbReference type="ChEBI" id="CHEBI:29108"/>
        <label>2</label>
    </ligand>
</feature>
<dbReference type="GO" id="GO:0020037">
    <property type="term" value="F:heme binding"/>
    <property type="evidence" value="ECO:0007669"/>
    <property type="project" value="InterPro"/>
</dbReference>
<evidence type="ECO:0000256" key="10">
    <source>
        <dbReference type="ARBA" id="ARBA00022837"/>
    </source>
</evidence>
<evidence type="ECO:0000256" key="8">
    <source>
        <dbReference type="ARBA" id="ARBA00022723"/>
    </source>
</evidence>
<dbReference type="PRINTS" id="PR00458">
    <property type="entry name" value="PEROXIDASE"/>
</dbReference>
<comment type="caution">
    <text evidence="22">The sequence shown here is derived from an EMBL/GenBank/DDBJ whole genome shotgun (WGS) entry which is preliminary data.</text>
</comment>
<feature type="binding site" evidence="18">
    <location>
        <position position="412"/>
    </location>
    <ligand>
        <name>Ca(2+)</name>
        <dbReference type="ChEBI" id="CHEBI:29108"/>
        <label>1</label>
    </ligand>
</feature>
<dbReference type="FunFam" id="1.10.420.10:FF:000008">
    <property type="entry name" value="Peroxidase"/>
    <property type="match status" value="2"/>
</dbReference>
<feature type="binding site" evidence="17">
    <location>
        <position position="501"/>
    </location>
    <ligand>
        <name>substrate</name>
    </ligand>
</feature>
<feature type="disulfide bond" evidence="20">
    <location>
        <begin position="458"/>
        <end position="658"/>
    </location>
</feature>
<dbReference type="AlphaFoldDB" id="A0A498K3A1"/>
<protein>
    <recommendedName>
        <fullName evidence="4">peroxidase</fullName>
        <ecNumber evidence="4">1.11.1.7</ecNumber>
    </recommendedName>
</protein>
<dbReference type="Gene3D" id="1.10.520.10">
    <property type="match status" value="2"/>
</dbReference>
<feature type="binding site" evidence="18">
    <location>
        <position position="591"/>
    </location>
    <ligand>
        <name>Ca(2+)</name>
        <dbReference type="ChEBI" id="CHEBI:29108"/>
        <label>2</label>
    </ligand>
</feature>
<feature type="disulfide bond" evidence="20">
    <location>
        <begin position="538"/>
        <end position="570"/>
    </location>
</feature>
<evidence type="ECO:0000256" key="15">
    <source>
        <dbReference type="ARBA" id="ARBA00023324"/>
    </source>
</evidence>
<evidence type="ECO:0000256" key="2">
    <source>
        <dbReference type="ARBA" id="ARBA00002322"/>
    </source>
</evidence>
<feature type="binding site" evidence="18">
    <location>
        <position position="426"/>
    </location>
    <ligand>
        <name>Ca(2+)</name>
        <dbReference type="ChEBI" id="CHEBI:29108"/>
        <label>1</label>
    </ligand>
</feature>
<dbReference type="Pfam" id="PF00141">
    <property type="entry name" value="peroxidase"/>
    <property type="match status" value="2"/>
</dbReference>
<evidence type="ECO:0000256" key="9">
    <source>
        <dbReference type="ARBA" id="ARBA00022729"/>
    </source>
</evidence>
<evidence type="ECO:0000256" key="11">
    <source>
        <dbReference type="ARBA" id="ARBA00023002"/>
    </source>
</evidence>
<sequence length="664" mass="73173">MSLGVRHKVAYKRNSMVLYKALSIGNLRSLRDEVSGILVACEGGQLRKCFYEKSCPSAEDIVRDVTWNHVSSNPRLPAKLLRMHFHDCFVRGCDGSILLNSTANNTAEKAAVPNLSLSGFDVIDDIKENLEQKCPGVVSCADILALAARDSVSFQYNKSMWEVLTGRRDGTISLVREALINIPAPFFNFTQLKQSFASKNLTVHDLVVLSGGHTIGVGGCPSFSNRLYNFTGKGDQDPSLDATYAELLKTKCRSLKDNTTFVEMDPGSARNFDSSYYTVVKQHKGLFQSDAALLTNKGASNIVAELEDLNKFFTEFAQSMKRMGAVEVLTGTSGQIRKKCWAVNILLLICVVSGILVACEGGQLRKRFYEKTCPSAEDIVRDVTWNHVYSNPRLPAKLLRMHFHDCFVRGCDGSILLNSTANNTAEKAAVPNLSLSGFDVIDDIKEKLEEKCPGVVSCADILALAARDSVSFQYNKSMWEVLTGRRDGTISLVREALINIPAPFFNFTQLKQSFARKNLTVHDLVVLSGGHTIGVGGCPSFSNRLYNFTGKGDQDPSLDATYAEFLKTKCRSLNDTTTFVEMDPSSARNFDSSYYTVVKQHKGLFQSDAVLLTNKGASNIVAELEDLNKFFTEFAQSMKRMGAVEVLTGTSGQIRKKCWAVNSS</sequence>
<feature type="binding site" evidence="18">
    <location>
        <position position="408"/>
    </location>
    <ligand>
        <name>Ca(2+)</name>
        <dbReference type="ChEBI" id="CHEBI:29108"/>
        <label>1</label>
    </ligand>
</feature>
<evidence type="ECO:0000256" key="16">
    <source>
        <dbReference type="PIRSR" id="PIRSR600823-1"/>
    </source>
</evidence>
<dbReference type="PRINTS" id="PR00461">
    <property type="entry name" value="PLPEROXIDASE"/>
</dbReference>
<dbReference type="Proteomes" id="UP000290289">
    <property type="component" value="Chromosome 3"/>
</dbReference>
<proteinExistence type="inferred from homology"/>
<dbReference type="EC" id="1.11.1.7" evidence="4"/>
<keyword evidence="15" id="KW-0376">Hydrogen peroxide</keyword>
<evidence type="ECO:0000313" key="23">
    <source>
        <dbReference type="Proteomes" id="UP000290289"/>
    </source>
</evidence>
<dbReference type="SUPFAM" id="SSF48113">
    <property type="entry name" value="Heme-dependent peroxidases"/>
    <property type="match status" value="2"/>
</dbReference>
<dbReference type="InterPro" id="IPR002016">
    <property type="entry name" value="Haem_peroxidase"/>
</dbReference>
<organism evidence="22 23">
    <name type="scientific">Malus domestica</name>
    <name type="common">Apple</name>
    <name type="synonym">Pyrus malus</name>
    <dbReference type="NCBI Taxonomy" id="3750"/>
    <lineage>
        <taxon>Eukaryota</taxon>
        <taxon>Viridiplantae</taxon>
        <taxon>Streptophyta</taxon>
        <taxon>Embryophyta</taxon>
        <taxon>Tracheophyta</taxon>
        <taxon>Spermatophyta</taxon>
        <taxon>Magnoliopsida</taxon>
        <taxon>eudicotyledons</taxon>
        <taxon>Gunneridae</taxon>
        <taxon>Pentapetalae</taxon>
        <taxon>rosids</taxon>
        <taxon>fabids</taxon>
        <taxon>Rosales</taxon>
        <taxon>Rosaceae</taxon>
        <taxon>Amygdaloideae</taxon>
        <taxon>Maleae</taxon>
        <taxon>Malus</taxon>
    </lineage>
</organism>
<dbReference type="InterPro" id="IPR010255">
    <property type="entry name" value="Haem_peroxidase_sf"/>
</dbReference>
<evidence type="ECO:0000256" key="14">
    <source>
        <dbReference type="ARBA" id="ARBA00023180"/>
    </source>
</evidence>
<evidence type="ECO:0000256" key="3">
    <source>
        <dbReference type="ARBA" id="ARBA00006873"/>
    </source>
</evidence>
<evidence type="ECO:0000259" key="21">
    <source>
        <dbReference type="PROSITE" id="PS50873"/>
    </source>
</evidence>
<dbReference type="GO" id="GO:0006979">
    <property type="term" value="P:response to oxidative stress"/>
    <property type="evidence" value="ECO:0007669"/>
    <property type="project" value="InterPro"/>
</dbReference>
<keyword evidence="8 18" id="KW-0479">Metal-binding</keyword>
<feature type="binding site" evidence="18">
    <location>
        <position position="410"/>
    </location>
    <ligand>
        <name>Ca(2+)</name>
        <dbReference type="ChEBI" id="CHEBI:29108"/>
        <label>1</label>
    </ligand>
</feature>
<dbReference type="PROSITE" id="PS00435">
    <property type="entry name" value="PEROXIDASE_1"/>
    <property type="match status" value="2"/>
</dbReference>
<evidence type="ECO:0000256" key="4">
    <source>
        <dbReference type="ARBA" id="ARBA00012313"/>
    </source>
</evidence>
<accession>A0A498K3A1</accession>
<feature type="site" description="Transition state stabilizer" evidence="19">
    <location>
        <position position="400"/>
    </location>
</feature>
<evidence type="ECO:0000256" key="20">
    <source>
        <dbReference type="PIRSR" id="PIRSR600823-5"/>
    </source>
</evidence>
<dbReference type="InterPro" id="IPR033905">
    <property type="entry name" value="Secretory_peroxidase"/>
</dbReference>
<feature type="binding site" evidence="18">
    <location>
        <position position="405"/>
    </location>
    <ligand>
        <name>Ca(2+)</name>
        <dbReference type="ChEBI" id="CHEBI:29108"/>
        <label>1</label>
    </ligand>
</feature>
<keyword evidence="10 18" id="KW-0106">Calcium</keyword>
<feature type="disulfide bond" evidence="20">
    <location>
        <begin position="373"/>
        <end position="452"/>
    </location>
</feature>
<keyword evidence="12 18" id="KW-0408">Iron</keyword>
<dbReference type="InterPro" id="IPR000823">
    <property type="entry name" value="Peroxidase_pln"/>
</dbReference>
<dbReference type="InterPro" id="IPR019793">
    <property type="entry name" value="Peroxidases_heam-ligand_BS"/>
</dbReference>
<keyword evidence="13 20" id="KW-1015">Disulfide bond</keyword>
<comment type="cofactor">
    <cofactor evidence="18">
        <name>Ca(2+)</name>
        <dbReference type="ChEBI" id="CHEBI:29108"/>
    </cofactor>
    <text evidence="18">Binds 2 calcium ions per subunit.</text>
</comment>
<keyword evidence="9" id="KW-0732">Signal</keyword>
<evidence type="ECO:0000256" key="17">
    <source>
        <dbReference type="PIRSR" id="PIRSR600823-2"/>
    </source>
</evidence>
<dbReference type="STRING" id="3750.A0A498K3A1"/>
<evidence type="ECO:0000256" key="5">
    <source>
        <dbReference type="ARBA" id="ARBA00022525"/>
    </source>
</evidence>
<evidence type="ECO:0000313" key="22">
    <source>
        <dbReference type="EMBL" id="RXI02669.1"/>
    </source>
</evidence>
<dbReference type="PANTHER" id="PTHR31235">
    <property type="entry name" value="PEROXIDASE 25-RELATED"/>
    <property type="match status" value="1"/>
</dbReference>
<dbReference type="FunFam" id="1.10.520.10:FF:000001">
    <property type="entry name" value="Peroxidase"/>
    <property type="match status" value="2"/>
</dbReference>
<feature type="active site" description="Proton acceptor" evidence="16">
    <location>
        <position position="404"/>
    </location>
</feature>
<dbReference type="Gene3D" id="1.10.420.10">
    <property type="entry name" value="Peroxidase, domain 2"/>
    <property type="match status" value="2"/>
</dbReference>
<dbReference type="GO" id="GO:0042744">
    <property type="term" value="P:hydrogen peroxide catabolic process"/>
    <property type="evidence" value="ECO:0007669"/>
    <property type="project" value="UniProtKB-KW"/>
</dbReference>
<keyword evidence="6" id="KW-0575">Peroxidase</keyword>
<comment type="similarity">
    <text evidence="3">Belongs to the peroxidase family. Ascorbate peroxidase subfamily.</text>
</comment>
<dbReference type="GO" id="GO:0046872">
    <property type="term" value="F:metal ion binding"/>
    <property type="evidence" value="ECO:0007669"/>
    <property type="project" value="UniProtKB-KW"/>
</dbReference>
<evidence type="ECO:0000256" key="12">
    <source>
        <dbReference type="ARBA" id="ARBA00023004"/>
    </source>
</evidence>
<comment type="catalytic activity">
    <reaction evidence="1">
        <text>2 a phenolic donor + H2O2 = 2 a phenolic radical donor + 2 H2O</text>
        <dbReference type="Rhea" id="RHEA:56136"/>
        <dbReference type="ChEBI" id="CHEBI:15377"/>
        <dbReference type="ChEBI" id="CHEBI:16240"/>
        <dbReference type="ChEBI" id="CHEBI:139520"/>
        <dbReference type="ChEBI" id="CHEBI:139521"/>
        <dbReference type="EC" id="1.11.1.7"/>
    </reaction>
</comment>
<evidence type="ECO:0000256" key="1">
    <source>
        <dbReference type="ARBA" id="ARBA00000189"/>
    </source>
</evidence>
<comment type="function">
    <text evidence="2">Removal of H(2)O(2), oxidation of toxic reductants, biosynthesis and degradation of lignin, suberization, auxin catabolism, response to environmental stresses such as wounding, pathogen attack and oxidative stress. These functions might be dependent on each isozyme/isoform in each plant tissue.</text>
</comment>
<dbReference type="CDD" id="cd00693">
    <property type="entry name" value="secretory_peroxidase"/>
    <property type="match status" value="2"/>
</dbReference>
<dbReference type="EMBL" id="RDQH01000329">
    <property type="protein sequence ID" value="RXI02669.1"/>
    <property type="molecule type" value="Genomic_DNA"/>
</dbReference>
<keyword evidence="14" id="KW-0325">Glycoprotein</keyword>
<keyword evidence="23" id="KW-1185">Reference proteome</keyword>
<feature type="binding site" evidence="18">
    <location>
        <position position="414"/>
    </location>
    <ligand>
        <name>Ca(2+)</name>
        <dbReference type="ChEBI" id="CHEBI:29108"/>
        <label>1</label>
    </ligand>
</feature>
<keyword evidence="7" id="KW-0349">Heme</keyword>
<feature type="disulfide bond" evidence="20">
    <location>
        <begin position="406"/>
        <end position="411"/>
    </location>
</feature>
<evidence type="ECO:0000256" key="19">
    <source>
        <dbReference type="PIRSR" id="PIRSR600823-4"/>
    </source>
</evidence>
<evidence type="ECO:0000256" key="13">
    <source>
        <dbReference type="ARBA" id="ARBA00023157"/>
    </source>
</evidence>
<name>A0A498K3A1_MALDO</name>
<keyword evidence="5" id="KW-0964">Secreted</keyword>
<evidence type="ECO:0000256" key="7">
    <source>
        <dbReference type="ARBA" id="ARBA00022617"/>
    </source>
</evidence>
<feature type="domain" description="Plant heme peroxidase family profile" evidence="21">
    <location>
        <begin position="363"/>
        <end position="662"/>
    </location>
</feature>
<evidence type="ECO:0000256" key="6">
    <source>
        <dbReference type="ARBA" id="ARBA00022559"/>
    </source>
</evidence>
<feature type="binding site" evidence="18">
    <location>
        <position position="583"/>
    </location>
    <ligand>
        <name>Ca(2+)</name>
        <dbReference type="ChEBI" id="CHEBI:29108"/>
        <label>2</label>
    </ligand>
</feature>
<feature type="domain" description="Plant heme peroxidase family profile" evidence="21">
    <location>
        <begin position="45"/>
        <end position="344"/>
    </location>
</feature>